<evidence type="ECO:0000313" key="6">
    <source>
        <dbReference type="Proteomes" id="UP000017819"/>
    </source>
</evidence>
<dbReference type="eggNOG" id="COG0693">
    <property type="taxonomic scope" value="Bacteria"/>
</dbReference>
<dbReference type="GO" id="GO:0019172">
    <property type="term" value="F:glyoxalase III activity"/>
    <property type="evidence" value="ECO:0007669"/>
    <property type="project" value="TreeGrafter"/>
</dbReference>
<evidence type="ECO:0000256" key="2">
    <source>
        <dbReference type="ARBA" id="ARBA00023239"/>
    </source>
</evidence>
<dbReference type="GO" id="GO:0019243">
    <property type="term" value="P:methylglyoxal catabolic process to D-lactate via S-lactoyl-glutathione"/>
    <property type="evidence" value="ECO:0007669"/>
    <property type="project" value="TreeGrafter"/>
</dbReference>
<evidence type="ECO:0000256" key="3">
    <source>
        <dbReference type="ARBA" id="ARBA00038493"/>
    </source>
</evidence>
<protein>
    <submittedName>
        <fullName evidence="5">ThiJ/PfpI family protein</fullName>
    </submittedName>
</protein>
<dbReference type="PANTHER" id="PTHR48094:SF11">
    <property type="entry name" value="GLUTATHIONE-INDEPENDENT GLYOXALASE HSP31-RELATED"/>
    <property type="match status" value="1"/>
</dbReference>
<proteinExistence type="inferred from homology"/>
<dbReference type="InterPro" id="IPR002818">
    <property type="entry name" value="DJ-1/PfpI"/>
</dbReference>
<dbReference type="CDD" id="cd03141">
    <property type="entry name" value="GATase1_Hsp31_like"/>
    <property type="match status" value="1"/>
</dbReference>
<organism evidence="5 6">
    <name type="scientific">Lutibaculum baratangense AMV1</name>
    <dbReference type="NCBI Taxonomy" id="631454"/>
    <lineage>
        <taxon>Bacteria</taxon>
        <taxon>Pseudomonadati</taxon>
        <taxon>Pseudomonadota</taxon>
        <taxon>Alphaproteobacteria</taxon>
        <taxon>Hyphomicrobiales</taxon>
        <taxon>Tepidamorphaceae</taxon>
        <taxon>Lutibaculum</taxon>
    </lineage>
</organism>
<comment type="caution">
    <text evidence="5">The sequence shown here is derived from an EMBL/GenBank/DDBJ whole genome shotgun (WGS) entry which is preliminary data.</text>
</comment>
<dbReference type="Pfam" id="PF01965">
    <property type="entry name" value="DJ-1_PfpI"/>
    <property type="match status" value="1"/>
</dbReference>
<dbReference type="Gene3D" id="3.40.50.880">
    <property type="match status" value="1"/>
</dbReference>
<dbReference type="PANTHER" id="PTHR48094">
    <property type="entry name" value="PROTEIN/NUCLEIC ACID DEGLYCASE DJ-1-RELATED"/>
    <property type="match status" value="1"/>
</dbReference>
<accession>V4RI63</accession>
<dbReference type="AlphaFoldDB" id="V4RI63"/>
<dbReference type="EMBL" id="AWXZ01000017">
    <property type="protein sequence ID" value="ESR25826.1"/>
    <property type="molecule type" value="Genomic_DNA"/>
</dbReference>
<dbReference type="eggNOG" id="COG2141">
    <property type="taxonomic scope" value="Bacteria"/>
</dbReference>
<feature type="domain" description="DJ-1/PfpI" evidence="4">
    <location>
        <begin position="95"/>
        <end position="292"/>
    </location>
</feature>
<keyword evidence="2" id="KW-0456">Lyase</keyword>
<dbReference type="GO" id="GO:0005737">
    <property type="term" value="C:cytoplasm"/>
    <property type="evidence" value="ECO:0007669"/>
    <property type="project" value="TreeGrafter"/>
</dbReference>
<comment type="similarity">
    <text evidence="3">Belongs to the peptidase C56 family. HSP31-like subfamily.</text>
</comment>
<dbReference type="InterPro" id="IPR029062">
    <property type="entry name" value="Class_I_gatase-like"/>
</dbReference>
<evidence type="ECO:0000259" key="4">
    <source>
        <dbReference type="Pfam" id="PF01965"/>
    </source>
</evidence>
<name>V4RI63_9HYPH</name>
<dbReference type="SUPFAM" id="SSF52317">
    <property type="entry name" value="Class I glutamine amidotransferase-like"/>
    <property type="match status" value="1"/>
</dbReference>
<dbReference type="InterPro" id="IPR050325">
    <property type="entry name" value="Prot/Nucl_acid_deglycase"/>
</dbReference>
<dbReference type="Proteomes" id="UP000017819">
    <property type="component" value="Unassembled WGS sequence"/>
</dbReference>
<reference evidence="5 6" key="1">
    <citation type="journal article" date="2014" name="Genome Announc.">
        <title>Draft Genome Sequence of Lutibaculum baratangense Strain AMV1T, Isolated from a Mud Volcano in Andamans, India.</title>
        <authorList>
            <person name="Singh A."/>
            <person name="Sreenivas A."/>
            <person name="Sathyanarayana Reddy G."/>
            <person name="Pinnaka A.K."/>
            <person name="Shivaji S."/>
        </authorList>
    </citation>
    <scope>NUCLEOTIDE SEQUENCE [LARGE SCALE GENOMIC DNA]</scope>
    <source>
        <strain evidence="5 6">AMV1</strain>
    </source>
</reference>
<keyword evidence="6" id="KW-1185">Reference proteome</keyword>
<sequence length="298" mass="31638">MEVAPATGRLPSATDRMADLPEEIETADRVGLDVVGIGGHQRAASLECAPAVIPTAAAARTNNNLVENKVMKVVMILTSHDQLGDTGRKTGFWLEELAAPYYVFKEAGYEITLASPEGGQPPLDPKSNEPAFQTEDTRRFEADAEAREALANTVKLADISQADFDTVFYPGGHGPMWDLAESPVSAALIESFLAANKPVALVCHAPGVLRHVKTPNGRPLVEGKKVTGFTNSEEAAVGLTDVVPFLVEDELQAKGGIYSKGPDWGPYFVQDGLLITGQNPASSAGAARRLVEELAMSA</sequence>
<dbReference type="PATRIC" id="fig|631454.5.peg.1146"/>
<dbReference type="STRING" id="631454.N177_1161"/>
<evidence type="ECO:0000313" key="5">
    <source>
        <dbReference type="EMBL" id="ESR25826.1"/>
    </source>
</evidence>
<gene>
    <name evidence="5" type="ORF">N177_1161</name>
</gene>
<evidence type="ECO:0000256" key="1">
    <source>
        <dbReference type="ARBA" id="ARBA00023016"/>
    </source>
</evidence>
<keyword evidence="1" id="KW-0346">Stress response</keyword>